<reference evidence="3 4" key="1">
    <citation type="submission" date="2014-02" db="EMBL/GenBank/DDBJ databases">
        <title>Whole genome shotgun sequence of Rhodococcus wratislaviensis NBRC 100605.</title>
        <authorList>
            <person name="Hosoyama A."/>
            <person name="Tsuchikane K."/>
            <person name="Yoshida I."/>
            <person name="Ohji S."/>
            <person name="Ichikawa N."/>
            <person name="Yamazoe A."/>
            <person name="Fujita N."/>
        </authorList>
    </citation>
    <scope>NUCLEOTIDE SEQUENCE [LARGE SCALE GENOMIC DNA]</scope>
    <source>
        <strain evidence="3 4">NBRC 100605</strain>
    </source>
</reference>
<evidence type="ECO:0000256" key="1">
    <source>
        <dbReference type="ARBA" id="ARBA00005254"/>
    </source>
</evidence>
<dbReference type="Pfam" id="PF01575">
    <property type="entry name" value="MaoC_dehydratas"/>
    <property type="match status" value="1"/>
</dbReference>
<keyword evidence="4" id="KW-1185">Reference proteome</keyword>
<dbReference type="InterPro" id="IPR052342">
    <property type="entry name" value="MCH/BMMD"/>
</dbReference>
<dbReference type="InterPro" id="IPR029069">
    <property type="entry name" value="HotDog_dom_sf"/>
</dbReference>
<dbReference type="PANTHER" id="PTHR43664">
    <property type="entry name" value="MONOAMINE OXIDASE-RELATED"/>
    <property type="match status" value="1"/>
</dbReference>
<protein>
    <recommendedName>
        <fullName evidence="2">MaoC-like domain-containing protein</fullName>
    </recommendedName>
</protein>
<dbReference type="EMBL" id="BAWF01000087">
    <property type="protein sequence ID" value="GAF49481.1"/>
    <property type="molecule type" value="Genomic_DNA"/>
</dbReference>
<dbReference type="Gene3D" id="3.10.129.10">
    <property type="entry name" value="Hotdog Thioesterase"/>
    <property type="match status" value="1"/>
</dbReference>
<dbReference type="SUPFAM" id="SSF54637">
    <property type="entry name" value="Thioesterase/thiol ester dehydrase-isomerase"/>
    <property type="match status" value="1"/>
</dbReference>
<feature type="domain" description="MaoC-like" evidence="2">
    <location>
        <begin position="12"/>
        <end position="113"/>
    </location>
</feature>
<gene>
    <name evidence="3" type="ORF">RW1_087_00080</name>
</gene>
<evidence type="ECO:0000313" key="3">
    <source>
        <dbReference type="EMBL" id="GAF49481.1"/>
    </source>
</evidence>
<dbReference type="PANTHER" id="PTHR43664:SF1">
    <property type="entry name" value="BETA-METHYLMALYL-COA DEHYDRATASE"/>
    <property type="match status" value="1"/>
</dbReference>
<dbReference type="InterPro" id="IPR002539">
    <property type="entry name" value="MaoC-like_dom"/>
</dbReference>
<evidence type="ECO:0000313" key="4">
    <source>
        <dbReference type="Proteomes" id="UP000019491"/>
    </source>
</evidence>
<dbReference type="OrthoDB" id="9796589at2"/>
<accession>X0QF39</accession>
<proteinExistence type="inferred from homology"/>
<name>X0QF39_RHOWR</name>
<dbReference type="AlphaFoldDB" id="X0QF39"/>
<comment type="caution">
    <text evidence="3">The sequence shown here is derived from an EMBL/GenBank/DDBJ whole genome shotgun (WGS) entry which is preliminary data.</text>
</comment>
<sequence>MISGAFEDIRVGEKKITEPRTITESYVNDFAMLTMDTHPLHLDPDYAAKTRFGRRIAHGALMISTLLGLVELDPRYMQCFYSLDEVRFLAPTYFGDTVYASSEIVDVQTRSDGKTALVSCRGSLVNQSGTEVLSGLFTFLVAGHSHAINTSVE</sequence>
<dbReference type="RefSeq" id="WP_037241276.1">
    <property type="nucleotide sequence ID" value="NZ_BAWF01000087.1"/>
</dbReference>
<dbReference type="Proteomes" id="UP000019491">
    <property type="component" value="Unassembled WGS sequence"/>
</dbReference>
<evidence type="ECO:0000259" key="2">
    <source>
        <dbReference type="Pfam" id="PF01575"/>
    </source>
</evidence>
<organism evidence="3 4">
    <name type="scientific">Rhodococcus wratislaviensis NBRC 100605</name>
    <dbReference type="NCBI Taxonomy" id="1219028"/>
    <lineage>
        <taxon>Bacteria</taxon>
        <taxon>Bacillati</taxon>
        <taxon>Actinomycetota</taxon>
        <taxon>Actinomycetes</taxon>
        <taxon>Mycobacteriales</taxon>
        <taxon>Nocardiaceae</taxon>
        <taxon>Rhodococcus</taxon>
    </lineage>
</organism>
<comment type="similarity">
    <text evidence="1">Belongs to the enoyl-CoA hydratase/isomerase family.</text>
</comment>